<name>A0A9P8PPW5_9ASCO</name>
<reference evidence="3" key="1">
    <citation type="journal article" date="2021" name="Open Biol.">
        <title>Shared evolutionary footprints suggest mitochondrial oxidative damage underlies multiple complex I losses in fungi.</title>
        <authorList>
            <person name="Schikora-Tamarit M.A."/>
            <person name="Marcet-Houben M."/>
            <person name="Nosek J."/>
            <person name="Gabaldon T."/>
        </authorList>
    </citation>
    <scope>NUCLEOTIDE SEQUENCE</scope>
    <source>
        <strain evidence="3">CBS6341</strain>
    </source>
</reference>
<dbReference type="Proteomes" id="UP000769528">
    <property type="component" value="Unassembled WGS sequence"/>
</dbReference>
<gene>
    <name evidence="3" type="ORF">WICMUC_002462</name>
</gene>
<keyword evidence="1" id="KW-0175">Coiled coil</keyword>
<evidence type="ECO:0000313" key="4">
    <source>
        <dbReference type="Proteomes" id="UP000769528"/>
    </source>
</evidence>
<organism evidence="3 4">
    <name type="scientific">Wickerhamomyces mucosus</name>
    <dbReference type="NCBI Taxonomy" id="1378264"/>
    <lineage>
        <taxon>Eukaryota</taxon>
        <taxon>Fungi</taxon>
        <taxon>Dikarya</taxon>
        <taxon>Ascomycota</taxon>
        <taxon>Saccharomycotina</taxon>
        <taxon>Saccharomycetes</taxon>
        <taxon>Phaffomycetales</taxon>
        <taxon>Wickerhamomycetaceae</taxon>
        <taxon>Wickerhamomyces</taxon>
    </lineage>
</organism>
<protein>
    <submittedName>
        <fullName evidence="3">Uncharacterized protein</fullName>
    </submittedName>
</protein>
<proteinExistence type="predicted"/>
<evidence type="ECO:0000313" key="3">
    <source>
        <dbReference type="EMBL" id="KAH3675892.1"/>
    </source>
</evidence>
<comment type="caution">
    <text evidence="3">The sequence shown here is derived from an EMBL/GenBank/DDBJ whole genome shotgun (WGS) entry which is preliminary data.</text>
</comment>
<reference evidence="3" key="2">
    <citation type="submission" date="2021-01" db="EMBL/GenBank/DDBJ databases">
        <authorList>
            <person name="Schikora-Tamarit M.A."/>
        </authorList>
    </citation>
    <scope>NUCLEOTIDE SEQUENCE</scope>
    <source>
        <strain evidence="3">CBS6341</strain>
    </source>
</reference>
<dbReference type="OrthoDB" id="10595003at2759"/>
<sequence>MREILNIEKERWDMTIPSIAPNDLKSSPTRIISQRSIHFSDSDSDPEDVVDRINKNRKENYERSHRPLASSSPIRSSENPIFLSRSIGDKIGERYTLRGPHYIPFKSQRKLREERRANKQLKARGGIDSMDRDINQQEKLYNKNRLNREADNHRIKLDEIEEFNEIEEPNEFLKEDRVNTRVIYDEDAYLDELEEMIRQEEEELDELLGNLSLTSDNTTSC</sequence>
<accession>A0A9P8PPW5</accession>
<dbReference type="AlphaFoldDB" id="A0A9P8PPW5"/>
<feature type="compositionally biased region" description="Basic and acidic residues" evidence="2">
    <location>
        <begin position="56"/>
        <end position="65"/>
    </location>
</feature>
<keyword evidence="4" id="KW-1185">Reference proteome</keyword>
<feature type="region of interest" description="Disordered" evidence="2">
    <location>
        <begin position="56"/>
        <end position="79"/>
    </location>
</feature>
<feature type="coiled-coil region" evidence="1">
    <location>
        <begin position="143"/>
        <end position="217"/>
    </location>
</feature>
<dbReference type="EMBL" id="JAEUBF010000694">
    <property type="protein sequence ID" value="KAH3675892.1"/>
    <property type="molecule type" value="Genomic_DNA"/>
</dbReference>
<evidence type="ECO:0000256" key="1">
    <source>
        <dbReference type="SAM" id="Coils"/>
    </source>
</evidence>
<feature type="compositionally biased region" description="Polar residues" evidence="2">
    <location>
        <begin position="69"/>
        <end position="79"/>
    </location>
</feature>
<evidence type="ECO:0000256" key="2">
    <source>
        <dbReference type="SAM" id="MobiDB-lite"/>
    </source>
</evidence>